<accession>A0AAD9P061</accession>
<evidence type="ECO:0000259" key="4">
    <source>
        <dbReference type="Pfam" id="PF14228"/>
    </source>
</evidence>
<feature type="compositionally biased region" description="Basic and acidic residues" evidence="1">
    <location>
        <begin position="713"/>
        <end position="722"/>
    </location>
</feature>
<feature type="domain" description="Cell morphogenesis protein N-terminal" evidence="2">
    <location>
        <begin position="157"/>
        <end position="687"/>
    </location>
</feature>
<keyword evidence="6" id="KW-1185">Reference proteome</keyword>
<dbReference type="Pfam" id="PF14222">
    <property type="entry name" value="MOR2-PAG1_N"/>
    <property type="match status" value="1"/>
</dbReference>
<gene>
    <name evidence="5" type="ORF">NP493_229g01008</name>
</gene>
<evidence type="ECO:0000256" key="1">
    <source>
        <dbReference type="SAM" id="MobiDB-lite"/>
    </source>
</evidence>
<sequence>MSESPCDSTFEPETSTLLSELDVEVEIISPRTYLPWGAVKDKVDFPESVVLNPSVKPGEFVLQTQFAEFTVLANKKINQVLEPQNKEKTLSKLLQRGEDPNFDQLVSSLGSVAENCLPSLLRTFFEWYDRQNPTDDNGEPVHKHGAKCKGEKDYLCEKRDLAVDFLYCLVLIEVLKQLPYHPGYDDLVNHIIDQVFRHFKYKEGVQASPNAVNINMIADLYAEVTGVLAQSRFGAVKKRFLSELKELRAKDQNPFTTHCIVGLLMGMKFFRVKMHPIEEFQACVQFLQECGNYFLEVKDKDTKHALAGLFVEILLPVAAVAKNEVNVPVLKNFVEMMYMPTLDSCVKKKHILALFPMATCLLCVSQKQFFLSNWPGFLTQCLSRLKDKDPKMSRVALESLYRLLWVYMIRIKCESNMATTSRLQSIVNSLFPKGSKVIMPRDTPLNIFVKIIQFIAQERRDFAMREIIYDLLCVGKPTKIFAPERMSIGLRAFLVIADSLQQREGEPPMPQTMGVLPSGNTLRFKKTFINKHLSEDTARSIGMVSYYSHVGKAFASILKHLDSQVGRPLLMIKTENANREPEEIITGERKPKIDLFRTCVAAMPRLLPEGLSQGELVDLLSRLTVHMDDELGKLAFQALQSMLVDLPHWRNSIVRGFVQFIERDVFDTFPHLLDQCHRRLISLITQWRAIAQSCTDQCCHLWCQQCEKTEKSLQDKREKNETNAEISSLGHKHQRQEEGSSTQLTLYSIEGFVLVSLCSCKPVIRKLAVVVLKEARTLFSMLTLPKDTDPYVLDLMDRSCPLIIERALPHLPGPEKTAALSALPLDFQWLADRTSIIWSSCGTYQELTDSNVIAMGDDTYDPWIECVSIFMHPDFVTGNCSSAIAHAWPVLYNRLQALYVYIDPNTTVSDGRTSSLLRGTKKVTSERDNYVNLWKTYVVMGCCIAPPSHSVEKQRAASPELTYATVDGMVPERAEARHLSNNGITGRDLFKTLVPLLKCDGPDMVREAVIKGLSHCNPAAFKDIVEELLPLIREAIDRKQENVKRRRKRDIVRLAVVQIFHYMAQNGIFNQSPADILDQATGSLCATFVEYIDGARMFLESEADKDTVALQEIRLHFSDFIRHLIRTVPVSQRHRFISQDLRYGLFYLFAPWSGRFAQAFWPGNKRPIRAECCTALELSAVQTMSAVLCCGSVFDPSGLNDDGYIYSWLDALLGTVDQKIYRLAQETVVLLLEFNPDAQTLLDWVIDRCYTGSHEVADGCFNALGVVFNNREYPCDHVAMLNVTLLYTGCPRINVHETAVQLLHLLYKRFFLDDVVCVEHDDDGGGTIMWHSSEPLDKKALEAMLLSGPYSRSQLCLSETLARLHPELTMPIFSELMVSIFSGESSQSMVSIFSGESSQIWCLSSPVNPLRAYGVYLLRAYGVYFSGESSQSLWCLSSPVILSELMVSIFSEITHRFQTALPSVRQLLLQYLLPWLQNMELVDPNLPPMANLVNMKDVYPEYLSPPLKGDGWGSAQATEMLLNNLFYITAKYGDDHAKEIEDLWAILVVCWPGNLQVIIRYIVVVTGLAPNVLLPYAKRVIVYLGRAKPERLVDEMMNELSTIEPLTFNIERTPTPPFYRLTSLKKTTVATTQGDTPEGATQVISALNKGQIHTKRHSAEDSSKLANMALLEKTPRANSTGSMRSEASSGCSTTLAPSVKTVTNEVEEETPKTGGGDTTTKKTESRVPYPLPMPAFGGYFAPLSDMLPENSIPNPPYQRCNLAVMLLTDLIVDCVDIDWTVHLPLMLHIVFLGLDHSQQLIHEHCKQLLLNLLLTFSTHDDHFSVAKVLLGNKRIHEDTMLTLPTTSTNRDYSFIEGCENAAMSTVGQSSPSVDTLTPDSVSTLVDVSVYETKEQAAKALIEFLVTRKCQPLWRCEDITSKLHEVRSAEQLAHFQQYVLRVFHESLPQAHVGRRWAQEALHLALSCSSRHYAGRSFQVFRALCQPLSSGDLSDILSRLVETVAEQGEDMQGYVTEIMLTLEAAVDNLDIDVRPMMKELFLSTPNLVNKEQRPVCVELRKSATVTPIRHVPYYHHRSVSHNVAMVTRRAVTSSPPVMDSKVDVTYPSPCPEDCPRNTNLLRSRSAQSLKQLQDSSAQDDKLTILAQMFWIAISLLESDFEYEFLLAVRLLDKLRMLYAESVLCSVSVGGSVSVECTVSVGGSVSVECTVSVGGSVSVECTVSVGGSVSVECTVSVGGSVSVECTVSVGGSVSVECTVSVGGSVSVECTVSVGGSVSVECTVSVGGSVSVECTVSVGGSVSVECTVSVGGSVSILNHLCCVEPPAAGKRPECQEKLEKILQLIDWPQFVGVQSLLLKGCTSPLTADATWQLLSRLTICSTVSIIDPSQMTGG</sequence>
<dbReference type="PANTHER" id="PTHR12295">
    <property type="entry name" value="FURRY-RELATED"/>
    <property type="match status" value="1"/>
</dbReference>
<dbReference type="SUPFAM" id="SSF51161">
    <property type="entry name" value="Trimeric LpxA-like enzymes"/>
    <property type="match status" value="1"/>
</dbReference>
<dbReference type="InterPro" id="IPR039867">
    <property type="entry name" value="Furry/Tao3/Mor2"/>
</dbReference>
<dbReference type="SUPFAM" id="SSF48371">
    <property type="entry name" value="ARM repeat"/>
    <property type="match status" value="2"/>
</dbReference>
<dbReference type="InterPro" id="IPR016024">
    <property type="entry name" value="ARM-type_fold"/>
</dbReference>
<dbReference type="InterPro" id="IPR011004">
    <property type="entry name" value="Trimer_LpxA-like_sf"/>
</dbReference>
<dbReference type="GO" id="GO:0005938">
    <property type="term" value="C:cell cortex"/>
    <property type="evidence" value="ECO:0007669"/>
    <property type="project" value="TreeGrafter"/>
</dbReference>
<feature type="region of interest" description="Disordered" evidence="1">
    <location>
        <begin position="1674"/>
        <end position="1727"/>
    </location>
</feature>
<dbReference type="InterPro" id="IPR025481">
    <property type="entry name" value="Cell_Morphogen_C"/>
</dbReference>
<dbReference type="InterPro" id="IPR029473">
    <property type="entry name" value="MOR2-PAG1_mid"/>
</dbReference>
<evidence type="ECO:0000259" key="2">
    <source>
        <dbReference type="Pfam" id="PF14222"/>
    </source>
</evidence>
<dbReference type="InterPro" id="IPR025614">
    <property type="entry name" value="Cell_morpho_N"/>
</dbReference>
<evidence type="ECO:0000259" key="3">
    <source>
        <dbReference type="Pfam" id="PF14225"/>
    </source>
</evidence>
<dbReference type="Pfam" id="PF14225">
    <property type="entry name" value="MOR2-PAG1_C"/>
    <property type="match status" value="1"/>
</dbReference>
<dbReference type="GO" id="GO:0000902">
    <property type="term" value="P:cell morphogenesis"/>
    <property type="evidence" value="ECO:0007669"/>
    <property type="project" value="InterPro"/>
</dbReference>
<feature type="domain" description="Cell morphogenesis central region" evidence="4">
    <location>
        <begin position="1518"/>
        <end position="1602"/>
    </location>
</feature>
<feature type="compositionally biased region" description="Polar residues" evidence="1">
    <location>
        <begin position="1676"/>
        <end position="1696"/>
    </location>
</feature>
<feature type="domain" description="Cell morphogenesis central region" evidence="4">
    <location>
        <begin position="1888"/>
        <end position="1993"/>
    </location>
</feature>
<dbReference type="EMBL" id="JAODUO010000228">
    <property type="protein sequence ID" value="KAK2185619.1"/>
    <property type="molecule type" value="Genomic_DNA"/>
</dbReference>
<organism evidence="5 6">
    <name type="scientific">Ridgeia piscesae</name>
    <name type="common">Tubeworm</name>
    <dbReference type="NCBI Taxonomy" id="27915"/>
    <lineage>
        <taxon>Eukaryota</taxon>
        <taxon>Metazoa</taxon>
        <taxon>Spiralia</taxon>
        <taxon>Lophotrochozoa</taxon>
        <taxon>Annelida</taxon>
        <taxon>Polychaeta</taxon>
        <taxon>Sedentaria</taxon>
        <taxon>Canalipalpata</taxon>
        <taxon>Sabellida</taxon>
        <taxon>Siboglinidae</taxon>
        <taxon>Ridgeia</taxon>
    </lineage>
</organism>
<name>A0AAD9P061_RIDPI</name>
<dbReference type="GO" id="GO:0030427">
    <property type="term" value="C:site of polarized growth"/>
    <property type="evidence" value="ECO:0007669"/>
    <property type="project" value="TreeGrafter"/>
</dbReference>
<comment type="caution">
    <text evidence="5">The sequence shown here is derived from an EMBL/GenBank/DDBJ whole genome shotgun (WGS) entry which is preliminary data.</text>
</comment>
<dbReference type="PANTHER" id="PTHR12295:SF30">
    <property type="entry name" value="PROTEIN FURRY"/>
    <property type="match status" value="1"/>
</dbReference>
<reference evidence="5" key="1">
    <citation type="journal article" date="2023" name="Mol. Biol. Evol.">
        <title>Third-Generation Sequencing Reveals the Adaptive Role of the Epigenome in Three Deep-Sea Polychaetes.</title>
        <authorList>
            <person name="Perez M."/>
            <person name="Aroh O."/>
            <person name="Sun Y."/>
            <person name="Lan Y."/>
            <person name="Juniper S.K."/>
            <person name="Young C.R."/>
            <person name="Angers B."/>
            <person name="Qian P.Y."/>
        </authorList>
    </citation>
    <scope>NUCLEOTIDE SEQUENCE</scope>
    <source>
        <strain evidence="5">R07B-5</strain>
    </source>
</reference>
<dbReference type="GO" id="GO:0031175">
    <property type="term" value="P:neuron projection development"/>
    <property type="evidence" value="ECO:0007669"/>
    <property type="project" value="TreeGrafter"/>
</dbReference>
<evidence type="ECO:0008006" key="7">
    <source>
        <dbReference type="Google" id="ProtNLM"/>
    </source>
</evidence>
<evidence type="ECO:0000313" key="5">
    <source>
        <dbReference type="EMBL" id="KAK2185619.1"/>
    </source>
</evidence>
<feature type="domain" description="Cell morphogenesis central region" evidence="4">
    <location>
        <begin position="1231"/>
        <end position="1377"/>
    </location>
</feature>
<feature type="domain" description="Cell morphogenesis protein C-terminal" evidence="3">
    <location>
        <begin position="2327"/>
        <end position="2386"/>
    </location>
</feature>
<feature type="region of interest" description="Disordered" evidence="1">
    <location>
        <begin position="713"/>
        <end position="737"/>
    </location>
</feature>
<dbReference type="Proteomes" id="UP001209878">
    <property type="component" value="Unassembled WGS sequence"/>
</dbReference>
<evidence type="ECO:0000313" key="6">
    <source>
        <dbReference type="Proteomes" id="UP001209878"/>
    </source>
</evidence>
<protein>
    <recommendedName>
        <fullName evidence="7">Protein furry</fullName>
    </recommendedName>
</protein>
<dbReference type="Pfam" id="PF14228">
    <property type="entry name" value="MOR2-PAG1_mid"/>
    <property type="match status" value="4"/>
</dbReference>
<feature type="domain" description="Cell morphogenesis central region" evidence="4">
    <location>
        <begin position="1759"/>
        <end position="1818"/>
    </location>
</feature>
<proteinExistence type="predicted"/>